<name>A0A0Q9X5P7_DROMO</name>
<organism evidence="2 3">
    <name type="scientific">Drosophila mojavensis</name>
    <name type="common">Fruit fly</name>
    <dbReference type="NCBI Taxonomy" id="7230"/>
    <lineage>
        <taxon>Eukaryota</taxon>
        <taxon>Metazoa</taxon>
        <taxon>Ecdysozoa</taxon>
        <taxon>Arthropoda</taxon>
        <taxon>Hexapoda</taxon>
        <taxon>Insecta</taxon>
        <taxon>Pterygota</taxon>
        <taxon>Neoptera</taxon>
        <taxon>Endopterygota</taxon>
        <taxon>Diptera</taxon>
        <taxon>Brachycera</taxon>
        <taxon>Muscomorpha</taxon>
        <taxon>Ephydroidea</taxon>
        <taxon>Drosophilidae</taxon>
        <taxon>Drosophila</taxon>
    </lineage>
</organism>
<keyword evidence="3" id="KW-1185">Reference proteome</keyword>
<feature type="compositionally biased region" description="Basic and acidic residues" evidence="1">
    <location>
        <begin position="27"/>
        <end position="38"/>
    </location>
</feature>
<feature type="region of interest" description="Disordered" evidence="1">
    <location>
        <begin position="27"/>
        <end position="46"/>
    </location>
</feature>
<evidence type="ECO:0000313" key="3">
    <source>
        <dbReference type="Proteomes" id="UP000009192"/>
    </source>
</evidence>
<dbReference type="Proteomes" id="UP000009192">
    <property type="component" value="Unassembled WGS sequence"/>
</dbReference>
<evidence type="ECO:0000256" key="1">
    <source>
        <dbReference type="SAM" id="MobiDB-lite"/>
    </source>
</evidence>
<dbReference type="AlphaFoldDB" id="A0A0Q9X5P7"/>
<protein>
    <submittedName>
        <fullName evidence="2">Uncharacterized protein, isoform A</fullName>
    </submittedName>
</protein>
<evidence type="ECO:0000313" key="2">
    <source>
        <dbReference type="EMBL" id="KRG03245.1"/>
    </source>
</evidence>
<proteinExistence type="predicted"/>
<accession>A0A0Q9X5P7</accession>
<gene>
    <name evidence="2" type="primary">Dmoj\GI27081</name>
    <name evidence="2" type="ORF">Dmoj_GI27081</name>
</gene>
<dbReference type="InParanoid" id="A0A0Q9X5P7"/>
<reference evidence="2 3" key="1">
    <citation type="journal article" date="2007" name="Nature">
        <title>Evolution of genes and genomes on the Drosophila phylogeny.</title>
        <authorList>
            <consortium name="Drosophila 12 Genomes Consortium"/>
            <person name="Clark A.G."/>
            <person name="Eisen M.B."/>
            <person name="Smith D.R."/>
            <person name="Bergman C.M."/>
            <person name="Oliver B."/>
            <person name="Markow T.A."/>
            <person name="Kaufman T.C."/>
            <person name="Kellis M."/>
            <person name="Gelbart W."/>
            <person name="Iyer V.N."/>
            <person name="Pollard D.A."/>
            <person name="Sackton T.B."/>
            <person name="Larracuente A.M."/>
            <person name="Singh N.D."/>
            <person name="Abad J.P."/>
            <person name="Abt D.N."/>
            <person name="Adryan B."/>
            <person name="Aguade M."/>
            <person name="Akashi H."/>
            <person name="Anderson W.W."/>
            <person name="Aquadro C.F."/>
            <person name="Ardell D.H."/>
            <person name="Arguello R."/>
            <person name="Artieri C.G."/>
            <person name="Barbash D.A."/>
            <person name="Barker D."/>
            <person name="Barsanti P."/>
            <person name="Batterham P."/>
            <person name="Batzoglou S."/>
            <person name="Begun D."/>
            <person name="Bhutkar A."/>
            <person name="Blanco E."/>
            <person name="Bosak S.A."/>
            <person name="Bradley R.K."/>
            <person name="Brand A.D."/>
            <person name="Brent M.R."/>
            <person name="Brooks A.N."/>
            <person name="Brown R.H."/>
            <person name="Butlin R.K."/>
            <person name="Caggese C."/>
            <person name="Calvi B.R."/>
            <person name="Bernardo de Carvalho A."/>
            <person name="Caspi A."/>
            <person name="Castrezana S."/>
            <person name="Celniker S.E."/>
            <person name="Chang J.L."/>
            <person name="Chapple C."/>
            <person name="Chatterji S."/>
            <person name="Chinwalla A."/>
            <person name="Civetta A."/>
            <person name="Clifton S.W."/>
            <person name="Comeron J.M."/>
            <person name="Costello J.C."/>
            <person name="Coyne J.A."/>
            <person name="Daub J."/>
            <person name="David R.G."/>
            <person name="Delcher A.L."/>
            <person name="Delehaunty K."/>
            <person name="Do C.B."/>
            <person name="Ebling H."/>
            <person name="Edwards K."/>
            <person name="Eickbush T."/>
            <person name="Evans J.D."/>
            <person name="Filipski A."/>
            <person name="Findeiss S."/>
            <person name="Freyhult E."/>
            <person name="Fulton L."/>
            <person name="Fulton R."/>
            <person name="Garcia A.C."/>
            <person name="Gardiner A."/>
            <person name="Garfield D.A."/>
            <person name="Garvin B.E."/>
            <person name="Gibson G."/>
            <person name="Gilbert D."/>
            <person name="Gnerre S."/>
            <person name="Godfrey J."/>
            <person name="Good R."/>
            <person name="Gotea V."/>
            <person name="Gravely B."/>
            <person name="Greenberg A.J."/>
            <person name="Griffiths-Jones S."/>
            <person name="Gross S."/>
            <person name="Guigo R."/>
            <person name="Gustafson E.A."/>
            <person name="Haerty W."/>
            <person name="Hahn M.W."/>
            <person name="Halligan D.L."/>
            <person name="Halpern A.L."/>
            <person name="Halter G.M."/>
            <person name="Han M.V."/>
            <person name="Heger A."/>
            <person name="Hillier L."/>
            <person name="Hinrichs A.S."/>
            <person name="Holmes I."/>
            <person name="Hoskins R.A."/>
            <person name="Hubisz M.J."/>
            <person name="Hultmark D."/>
            <person name="Huntley M.A."/>
            <person name="Jaffe D.B."/>
            <person name="Jagadeeshan S."/>
            <person name="Jeck W.R."/>
            <person name="Johnson J."/>
            <person name="Jones C.D."/>
            <person name="Jordan W.C."/>
            <person name="Karpen G.H."/>
            <person name="Kataoka E."/>
            <person name="Keightley P.D."/>
            <person name="Kheradpour P."/>
            <person name="Kirkness E.F."/>
            <person name="Koerich L.B."/>
            <person name="Kristiansen K."/>
            <person name="Kudrna D."/>
            <person name="Kulathinal R.J."/>
            <person name="Kumar S."/>
            <person name="Kwok R."/>
            <person name="Lander E."/>
            <person name="Langley C.H."/>
            <person name="Lapoint R."/>
            <person name="Lazzaro B.P."/>
            <person name="Lee S.J."/>
            <person name="Levesque L."/>
            <person name="Li R."/>
            <person name="Lin C.F."/>
            <person name="Lin M.F."/>
            <person name="Lindblad-Toh K."/>
            <person name="Llopart A."/>
            <person name="Long M."/>
            <person name="Low L."/>
            <person name="Lozovsky E."/>
            <person name="Lu J."/>
            <person name="Luo M."/>
            <person name="Machado C.A."/>
            <person name="Makalowski W."/>
            <person name="Marzo M."/>
            <person name="Matsuda M."/>
            <person name="Matzkin L."/>
            <person name="McAllister B."/>
            <person name="McBride C.S."/>
            <person name="McKernan B."/>
            <person name="McKernan K."/>
            <person name="Mendez-Lago M."/>
            <person name="Minx P."/>
            <person name="Mollenhauer M.U."/>
            <person name="Montooth K."/>
            <person name="Mount S.M."/>
            <person name="Mu X."/>
            <person name="Myers E."/>
            <person name="Negre B."/>
            <person name="Newfeld S."/>
            <person name="Nielsen R."/>
            <person name="Noor M.A."/>
            <person name="O'Grady P."/>
            <person name="Pachter L."/>
            <person name="Papaceit M."/>
            <person name="Parisi M.J."/>
            <person name="Parisi M."/>
            <person name="Parts L."/>
            <person name="Pedersen J.S."/>
            <person name="Pesole G."/>
            <person name="Phillippy A.M."/>
            <person name="Ponting C.P."/>
            <person name="Pop M."/>
            <person name="Porcelli D."/>
            <person name="Powell J.R."/>
            <person name="Prohaska S."/>
            <person name="Pruitt K."/>
            <person name="Puig M."/>
            <person name="Quesneville H."/>
            <person name="Ram K.R."/>
            <person name="Rand D."/>
            <person name="Rasmussen M.D."/>
            <person name="Reed L.K."/>
            <person name="Reenan R."/>
            <person name="Reily A."/>
            <person name="Remington K.A."/>
            <person name="Rieger T.T."/>
            <person name="Ritchie M.G."/>
            <person name="Robin C."/>
            <person name="Rogers Y.H."/>
            <person name="Rohde C."/>
            <person name="Rozas J."/>
            <person name="Rubenfield M.J."/>
            <person name="Ruiz A."/>
            <person name="Russo S."/>
            <person name="Salzberg S.L."/>
            <person name="Sanchez-Gracia A."/>
            <person name="Saranga D.J."/>
            <person name="Sato H."/>
            <person name="Schaeffer S.W."/>
            <person name="Schatz M.C."/>
            <person name="Schlenke T."/>
            <person name="Schwartz R."/>
            <person name="Segarra C."/>
            <person name="Singh R.S."/>
            <person name="Sirot L."/>
            <person name="Sirota M."/>
            <person name="Sisneros N.B."/>
            <person name="Smith C.D."/>
            <person name="Smith T.F."/>
            <person name="Spieth J."/>
            <person name="Stage D.E."/>
            <person name="Stark A."/>
            <person name="Stephan W."/>
            <person name="Strausberg R.L."/>
            <person name="Strempel S."/>
            <person name="Sturgill D."/>
            <person name="Sutton G."/>
            <person name="Sutton G.G."/>
            <person name="Tao W."/>
            <person name="Teichmann S."/>
            <person name="Tobari Y.N."/>
            <person name="Tomimura Y."/>
            <person name="Tsolas J.M."/>
            <person name="Valente V.L."/>
            <person name="Venter E."/>
            <person name="Venter J.C."/>
            <person name="Vicario S."/>
            <person name="Vieira F.G."/>
            <person name="Vilella A.J."/>
            <person name="Villasante A."/>
            <person name="Walenz B."/>
            <person name="Wang J."/>
            <person name="Wasserman M."/>
            <person name="Watts T."/>
            <person name="Wilson D."/>
            <person name="Wilson R.K."/>
            <person name="Wing R.A."/>
            <person name="Wolfner M.F."/>
            <person name="Wong A."/>
            <person name="Wong G.K."/>
            <person name="Wu C.I."/>
            <person name="Wu G."/>
            <person name="Yamamoto D."/>
            <person name="Yang H.P."/>
            <person name="Yang S.P."/>
            <person name="Yorke J.A."/>
            <person name="Yoshida K."/>
            <person name="Zdobnov E."/>
            <person name="Zhang P."/>
            <person name="Zhang Y."/>
            <person name="Zimin A.V."/>
            <person name="Baldwin J."/>
            <person name="Abdouelleil A."/>
            <person name="Abdulkadir J."/>
            <person name="Abebe A."/>
            <person name="Abera B."/>
            <person name="Abreu J."/>
            <person name="Acer S.C."/>
            <person name="Aftuck L."/>
            <person name="Alexander A."/>
            <person name="An P."/>
            <person name="Anderson E."/>
            <person name="Anderson S."/>
            <person name="Arachi H."/>
            <person name="Azer M."/>
            <person name="Bachantsang P."/>
            <person name="Barry A."/>
            <person name="Bayul T."/>
            <person name="Berlin A."/>
            <person name="Bessette D."/>
            <person name="Bloom T."/>
            <person name="Blye J."/>
            <person name="Boguslavskiy L."/>
            <person name="Bonnet C."/>
            <person name="Boukhgalter B."/>
            <person name="Bourzgui I."/>
            <person name="Brown A."/>
            <person name="Cahill P."/>
            <person name="Channer S."/>
            <person name="Cheshatsang Y."/>
            <person name="Chuda L."/>
            <person name="Citroen M."/>
            <person name="Collymore A."/>
            <person name="Cooke P."/>
            <person name="Costello M."/>
            <person name="D'Aco K."/>
            <person name="Daza R."/>
            <person name="De Haan G."/>
            <person name="DeGray S."/>
            <person name="DeMaso C."/>
            <person name="Dhargay N."/>
            <person name="Dooley K."/>
            <person name="Dooley E."/>
            <person name="Doricent M."/>
            <person name="Dorje P."/>
            <person name="Dorjee K."/>
            <person name="Dupes A."/>
            <person name="Elong R."/>
            <person name="Falk J."/>
            <person name="Farina A."/>
            <person name="Faro S."/>
            <person name="Ferguson D."/>
            <person name="Fisher S."/>
            <person name="Foley C.D."/>
            <person name="Franke A."/>
            <person name="Friedrich D."/>
            <person name="Gadbois L."/>
            <person name="Gearin G."/>
            <person name="Gearin C.R."/>
            <person name="Giannoukos G."/>
            <person name="Goode T."/>
            <person name="Graham J."/>
            <person name="Grandbois E."/>
            <person name="Grewal S."/>
            <person name="Gyaltsen K."/>
            <person name="Hafez N."/>
            <person name="Hagos B."/>
            <person name="Hall J."/>
            <person name="Henson C."/>
            <person name="Hollinger A."/>
            <person name="Honan T."/>
            <person name="Huard M.D."/>
            <person name="Hughes L."/>
            <person name="Hurhula B."/>
            <person name="Husby M.E."/>
            <person name="Kamat A."/>
            <person name="Kanga B."/>
            <person name="Kashin S."/>
            <person name="Khazanovich D."/>
            <person name="Kisner P."/>
            <person name="Lance K."/>
            <person name="Lara M."/>
            <person name="Lee W."/>
            <person name="Lennon N."/>
            <person name="Letendre F."/>
            <person name="LeVine R."/>
            <person name="Lipovsky A."/>
            <person name="Liu X."/>
            <person name="Liu J."/>
            <person name="Liu S."/>
            <person name="Lokyitsang T."/>
            <person name="Lokyitsang Y."/>
            <person name="Lubonja R."/>
            <person name="Lui A."/>
            <person name="MacDonald P."/>
            <person name="Magnisalis V."/>
            <person name="Maru K."/>
            <person name="Matthews C."/>
            <person name="McCusker W."/>
            <person name="McDonough S."/>
            <person name="Mehta T."/>
            <person name="Meldrim J."/>
            <person name="Meneus L."/>
            <person name="Mihai O."/>
            <person name="Mihalev A."/>
            <person name="Mihova T."/>
            <person name="Mittelman R."/>
            <person name="Mlenga V."/>
            <person name="Montmayeur A."/>
            <person name="Mulrain L."/>
            <person name="Navidi A."/>
            <person name="Naylor J."/>
            <person name="Negash T."/>
            <person name="Nguyen T."/>
            <person name="Nguyen N."/>
            <person name="Nicol R."/>
            <person name="Norbu C."/>
            <person name="Norbu N."/>
            <person name="Novod N."/>
            <person name="O'Neill B."/>
            <person name="Osman S."/>
            <person name="Markiewicz E."/>
            <person name="Oyono O.L."/>
            <person name="Patti C."/>
            <person name="Phunkhang P."/>
            <person name="Pierre F."/>
            <person name="Priest M."/>
            <person name="Raghuraman S."/>
            <person name="Rege F."/>
            <person name="Reyes R."/>
            <person name="Rise C."/>
            <person name="Rogov P."/>
            <person name="Ross K."/>
            <person name="Ryan E."/>
            <person name="Settipalli S."/>
            <person name="Shea T."/>
            <person name="Sherpa N."/>
            <person name="Shi L."/>
            <person name="Shih D."/>
            <person name="Sparrow T."/>
            <person name="Spaulding J."/>
            <person name="Stalker J."/>
            <person name="Stange-Thomann N."/>
            <person name="Stavropoulos S."/>
            <person name="Stone C."/>
            <person name="Strader C."/>
            <person name="Tesfaye S."/>
            <person name="Thomson T."/>
            <person name="Thoulutsang Y."/>
            <person name="Thoulutsang D."/>
            <person name="Topham K."/>
            <person name="Topping I."/>
            <person name="Tsamla T."/>
            <person name="Vassiliev H."/>
            <person name="Vo A."/>
            <person name="Wangchuk T."/>
            <person name="Wangdi T."/>
            <person name="Weiand M."/>
            <person name="Wilkinson J."/>
            <person name="Wilson A."/>
            <person name="Yadav S."/>
            <person name="Young G."/>
            <person name="Yu Q."/>
            <person name="Zembek L."/>
            <person name="Zhong D."/>
            <person name="Zimmer A."/>
            <person name="Zwirko Z."/>
            <person name="Jaffe D.B."/>
            <person name="Alvarez P."/>
            <person name="Brockman W."/>
            <person name="Butler J."/>
            <person name="Chin C."/>
            <person name="Gnerre S."/>
            <person name="Grabherr M."/>
            <person name="Kleber M."/>
            <person name="Mauceli E."/>
            <person name="MacCallum I."/>
        </authorList>
    </citation>
    <scope>NUCLEOTIDE SEQUENCE [LARGE SCALE GENOMIC DNA]</scope>
    <source>
        <strain evidence="3">Tucson 15081-1352.22</strain>
    </source>
</reference>
<sequence length="81" mass="9168">METATRASRDKLQISVERPYRIAKEEQHNNRTAVERSKLSNSETDTQTDIIKVRRGHKKLNAQVSSHKIAAIISLASKVQV</sequence>
<dbReference type="EMBL" id="CH933807">
    <property type="protein sequence ID" value="KRG03245.1"/>
    <property type="molecule type" value="Genomic_DNA"/>
</dbReference>
<dbReference type="KEGG" id="dmo:Dmoj_GI27081"/>